<dbReference type="eggNOG" id="ENOG502Z7TB">
    <property type="taxonomic scope" value="Bacteria"/>
</dbReference>
<dbReference type="STRING" id="1203554.HMPREF1476_02325"/>
<dbReference type="GO" id="GO:0000287">
    <property type="term" value="F:magnesium ion binding"/>
    <property type="evidence" value="ECO:0007669"/>
    <property type="project" value="InterPro"/>
</dbReference>
<evidence type="ECO:0008006" key="3">
    <source>
        <dbReference type="Google" id="ProtNLM"/>
    </source>
</evidence>
<accession>S3C9S9</accession>
<dbReference type="GO" id="GO:0000166">
    <property type="term" value="F:nucleotide binding"/>
    <property type="evidence" value="ECO:0007669"/>
    <property type="project" value="InterPro"/>
</dbReference>
<dbReference type="PANTHER" id="PTHR31367">
    <property type="entry name" value="CYTOSOLIC 5'-NUCLEOTIDASE 1 FAMILY MEMBER"/>
    <property type="match status" value="1"/>
</dbReference>
<comment type="caution">
    <text evidence="1">The sequence shown here is derived from an EMBL/GenBank/DDBJ whole genome shotgun (WGS) entry which is preliminary data.</text>
</comment>
<protein>
    <recommendedName>
        <fullName evidence="3">5'-nucleotidase</fullName>
    </recommendedName>
</protein>
<keyword evidence="2" id="KW-1185">Reference proteome</keyword>
<dbReference type="RefSeq" id="WP_016475308.1">
    <property type="nucleotide sequence ID" value="NZ_KE150482.1"/>
</dbReference>
<dbReference type="PANTHER" id="PTHR31367:SF5">
    <property type="entry name" value="CYTOSOLIC 5'-NUCLEOTIDASE 1A"/>
    <property type="match status" value="1"/>
</dbReference>
<dbReference type="Pfam" id="PF06189">
    <property type="entry name" value="5-nucleotidase"/>
    <property type="match status" value="1"/>
</dbReference>
<reference evidence="1 2" key="1">
    <citation type="submission" date="2013-04" db="EMBL/GenBank/DDBJ databases">
        <title>The Genome Sequence of Sutterella wadsworthensis HGA0223.</title>
        <authorList>
            <consortium name="The Broad Institute Genomics Platform"/>
            <person name="Earl A."/>
            <person name="Ward D."/>
            <person name="Feldgarden M."/>
            <person name="Gevers D."/>
            <person name="Schmidt T.M."/>
            <person name="Dover J."/>
            <person name="Dai D."/>
            <person name="Walker B."/>
            <person name="Young S."/>
            <person name="Zeng Q."/>
            <person name="Gargeya S."/>
            <person name="Fitzgerald M."/>
            <person name="Haas B."/>
            <person name="Abouelleil A."/>
            <person name="Allen A.W."/>
            <person name="Alvarado L."/>
            <person name="Arachchi H.M."/>
            <person name="Berlin A.M."/>
            <person name="Chapman S.B."/>
            <person name="Gainer-Dewar J."/>
            <person name="Goldberg J."/>
            <person name="Griggs A."/>
            <person name="Gujja S."/>
            <person name="Hansen M."/>
            <person name="Howarth C."/>
            <person name="Imamovic A."/>
            <person name="Ireland A."/>
            <person name="Larimer J."/>
            <person name="McCowan C."/>
            <person name="Murphy C."/>
            <person name="Pearson M."/>
            <person name="Poon T.W."/>
            <person name="Priest M."/>
            <person name="Roberts A."/>
            <person name="Saif S."/>
            <person name="Shea T."/>
            <person name="Sisk P."/>
            <person name="Sykes S."/>
            <person name="Wortman J."/>
            <person name="Nusbaum C."/>
            <person name="Birren B."/>
        </authorList>
    </citation>
    <scope>NUCLEOTIDE SEQUENCE [LARGE SCALE GENOMIC DNA]</scope>
    <source>
        <strain evidence="1 2">HGA0223</strain>
    </source>
</reference>
<evidence type="ECO:0000313" key="1">
    <source>
        <dbReference type="EMBL" id="EPD97489.1"/>
    </source>
</evidence>
<dbReference type="Proteomes" id="UP000014400">
    <property type="component" value="Unassembled WGS sequence"/>
</dbReference>
<evidence type="ECO:0000313" key="2">
    <source>
        <dbReference type="Proteomes" id="UP000014400"/>
    </source>
</evidence>
<dbReference type="GO" id="GO:0005737">
    <property type="term" value="C:cytoplasm"/>
    <property type="evidence" value="ECO:0007669"/>
    <property type="project" value="InterPro"/>
</dbReference>
<dbReference type="AlphaFoldDB" id="S3C9S9"/>
<dbReference type="EMBL" id="ATCF01000038">
    <property type="protein sequence ID" value="EPD97489.1"/>
    <property type="molecule type" value="Genomic_DNA"/>
</dbReference>
<proteinExistence type="predicted"/>
<dbReference type="GO" id="GO:0009117">
    <property type="term" value="P:nucleotide metabolic process"/>
    <property type="evidence" value="ECO:0007669"/>
    <property type="project" value="InterPro"/>
</dbReference>
<dbReference type="HOGENOM" id="CLU_060123_0_0_4"/>
<dbReference type="InterPro" id="IPR010394">
    <property type="entry name" value="5-nucleotidase"/>
</dbReference>
<name>S3C9S9_9BURK</name>
<dbReference type="GeneID" id="64062308"/>
<sequence length="314" mass="35131">MSITADQLVVAVSSRALFDLEKEHQLFEKEGYEAFKDYQVEHCDDPLQPGVAFPFVKRLIGLNAFFPDLEPFRVVALSRNSPVTARRFFNSCRHYNLPIDAGAFTSGQSTLPYISAFKVSLFLSANAQNVTHAIEAGLPGGLVLPGQMLDADEDDKTLRIAFDFDGVLADDEAEREYQKEGLKAFQKLELEKAQTPHAPGPLMDLFAKLSKFQRLDSQRRGKSDPYFKPAIRISIVTSRGAQSEERLITTLKTFGMSAAELFLLDGLDKTPILEAIRPHIFFDDQARNLESTHTKIPSVLVPFGIHNENINEIK</sequence>
<organism evidence="1 2">
    <name type="scientific">Sutterella wadsworthensis HGA0223</name>
    <dbReference type="NCBI Taxonomy" id="1203554"/>
    <lineage>
        <taxon>Bacteria</taxon>
        <taxon>Pseudomonadati</taxon>
        <taxon>Pseudomonadota</taxon>
        <taxon>Betaproteobacteria</taxon>
        <taxon>Burkholderiales</taxon>
        <taxon>Sutterellaceae</taxon>
        <taxon>Sutterella</taxon>
    </lineage>
</organism>
<dbReference type="PATRIC" id="fig|1203554.3.peg.2407"/>
<gene>
    <name evidence="1" type="ORF">HMPREF1476_02325</name>
</gene>
<dbReference type="GO" id="GO:0008253">
    <property type="term" value="F:5'-nucleotidase activity"/>
    <property type="evidence" value="ECO:0007669"/>
    <property type="project" value="InterPro"/>
</dbReference>